<keyword evidence="6" id="KW-0408">Iron</keyword>
<evidence type="ECO:0000256" key="6">
    <source>
        <dbReference type="ARBA" id="ARBA00023004"/>
    </source>
</evidence>
<dbReference type="PANTHER" id="PTHR11918:SF45">
    <property type="entry name" value="THREONYLCARBAMOYLADENOSINE TRNA METHYLTHIOTRANSFERASE"/>
    <property type="match status" value="1"/>
</dbReference>
<keyword evidence="3" id="KW-0808">Transferase</keyword>
<dbReference type="InterPro" id="IPR058240">
    <property type="entry name" value="rSAM_sf"/>
</dbReference>
<dbReference type="AlphaFoldDB" id="A0A9D1JVK8"/>
<dbReference type="NCBIfam" id="TIGR01579">
    <property type="entry name" value="MiaB-like-C"/>
    <property type="match status" value="1"/>
</dbReference>
<keyword evidence="5" id="KW-0479">Metal-binding</keyword>
<dbReference type="PROSITE" id="PS01278">
    <property type="entry name" value="MTTASE_RADICAL"/>
    <property type="match status" value="1"/>
</dbReference>
<proteinExistence type="predicted"/>
<dbReference type="SFLD" id="SFLDS00029">
    <property type="entry name" value="Radical_SAM"/>
    <property type="match status" value="1"/>
</dbReference>
<feature type="domain" description="MTTase N-terminal" evidence="8">
    <location>
        <begin position="1"/>
        <end position="111"/>
    </location>
</feature>
<dbReference type="Pfam" id="PF04055">
    <property type="entry name" value="Radical_SAM"/>
    <property type="match status" value="1"/>
</dbReference>
<dbReference type="InterPro" id="IPR020612">
    <property type="entry name" value="Methylthiotransferase_CS"/>
</dbReference>
<dbReference type="GO" id="GO:0051539">
    <property type="term" value="F:4 iron, 4 sulfur cluster binding"/>
    <property type="evidence" value="ECO:0007669"/>
    <property type="project" value="UniProtKB-KW"/>
</dbReference>
<keyword evidence="7" id="KW-0411">Iron-sulfur</keyword>
<evidence type="ECO:0000313" key="10">
    <source>
        <dbReference type="EMBL" id="HIS66938.1"/>
    </source>
</evidence>
<dbReference type="Gene3D" id="3.80.30.20">
    <property type="entry name" value="tm_1862 like domain"/>
    <property type="match status" value="1"/>
</dbReference>
<dbReference type="CDD" id="cd01335">
    <property type="entry name" value="Radical_SAM"/>
    <property type="match status" value="1"/>
</dbReference>
<reference evidence="10" key="2">
    <citation type="journal article" date="2021" name="PeerJ">
        <title>Extensive microbial diversity within the chicken gut microbiome revealed by metagenomics and culture.</title>
        <authorList>
            <person name="Gilroy R."/>
            <person name="Ravi A."/>
            <person name="Getino M."/>
            <person name="Pursley I."/>
            <person name="Horton D.L."/>
            <person name="Alikhan N.F."/>
            <person name="Baker D."/>
            <person name="Gharbi K."/>
            <person name="Hall N."/>
            <person name="Watson M."/>
            <person name="Adriaenssens E.M."/>
            <person name="Foster-Nyarko E."/>
            <person name="Jarju S."/>
            <person name="Secka A."/>
            <person name="Antonio M."/>
            <person name="Oren A."/>
            <person name="Chaudhuri R.R."/>
            <person name="La Ragione R."/>
            <person name="Hildebrand F."/>
            <person name="Pallen M.J."/>
        </authorList>
    </citation>
    <scope>NUCLEOTIDE SEQUENCE</scope>
    <source>
        <strain evidence="10">ChiHjej10B9-9673</strain>
    </source>
</reference>
<dbReference type="PROSITE" id="PS51918">
    <property type="entry name" value="RADICAL_SAM"/>
    <property type="match status" value="1"/>
</dbReference>
<evidence type="ECO:0000259" key="8">
    <source>
        <dbReference type="PROSITE" id="PS51449"/>
    </source>
</evidence>
<dbReference type="GO" id="GO:0046872">
    <property type="term" value="F:metal ion binding"/>
    <property type="evidence" value="ECO:0007669"/>
    <property type="project" value="UniProtKB-KW"/>
</dbReference>
<evidence type="ECO:0000256" key="1">
    <source>
        <dbReference type="ARBA" id="ARBA00001966"/>
    </source>
</evidence>
<dbReference type="GO" id="GO:0035598">
    <property type="term" value="F:tRNA (N(6)-L-threonylcarbamoyladenosine(37)-C(2))-methylthiotransferase activity"/>
    <property type="evidence" value="ECO:0007669"/>
    <property type="project" value="TreeGrafter"/>
</dbReference>
<dbReference type="Proteomes" id="UP000824001">
    <property type="component" value="Unassembled WGS sequence"/>
</dbReference>
<reference evidence="10" key="1">
    <citation type="submission" date="2020-10" db="EMBL/GenBank/DDBJ databases">
        <authorList>
            <person name="Gilroy R."/>
        </authorList>
    </citation>
    <scope>NUCLEOTIDE SEQUENCE</scope>
    <source>
        <strain evidence="10">ChiHjej10B9-9673</strain>
    </source>
</reference>
<comment type="caution">
    <text evidence="10">The sequence shown here is derived from an EMBL/GenBank/DDBJ whole genome shotgun (WGS) entry which is preliminary data.</text>
</comment>
<dbReference type="InterPro" id="IPR038135">
    <property type="entry name" value="Methylthiotransferase_N_sf"/>
</dbReference>
<dbReference type="InterPro" id="IPR013848">
    <property type="entry name" value="Methylthiotransferase_N"/>
</dbReference>
<gene>
    <name evidence="10" type="primary">mtaB</name>
    <name evidence="10" type="ORF">IAC18_05180</name>
</gene>
<dbReference type="SFLD" id="SFLDG01061">
    <property type="entry name" value="methylthiotransferase"/>
    <property type="match status" value="1"/>
</dbReference>
<evidence type="ECO:0000256" key="5">
    <source>
        <dbReference type="ARBA" id="ARBA00022723"/>
    </source>
</evidence>
<dbReference type="InterPro" id="IPR005839">
    <property type="entry name" value="Methylthiotransferase"/>
</dbReference>
<dbReference type="SUPFAM" id="SSF102114">
    <property type="entry name" value="Radical SAM enzymes"/>
    <property type="match status" value="1"/>
</dbReference>
<protein>
    <submittedName>
        <fullName evidence="10">tRNA (N(6)-L-threonylcarbamoyladenosine(37)-C(2))-methylthiotransferase MtaB</fullName>
    </submittedName>
</protein>
<dbReference type="SFLD" id="SFLDG01082">
    <property type="entry name" value="B12-binding_domain_containing"/>
    <property type="match status" value="1"/>
</dbReference>
<dbReference type="InterPro" id="IPR023404">
    <property type="entry name" value="rSAM_horseshoe"/>
</dbReference>
<evidence type="ECO:0000256" key="3">
    <source>
        <dbReference type="ARBA" id="ARBA00022679"/>
    </source>
</evidence>
<name>A0A9D1JVK8_9FIRM</name>
<dbReference type="PROSITE" id="PS51449">
    <property type="entry name" value="MTTASE_N"/>
    <property type="match status" value="1"/>
</dbReference>
<dbReference type="Gene3D" id="3.40.50.12160">
    <property type="entry name" value="Methylthiotransferase, N-terminal domain"/>
    <property type="match status" value="1"/>
</dbReference>
<evidence type="ECO:0000256" key="4">
    <source>
        <dbReference type="ARBA" id="ARBA00022691"/>
    </source>
</evidence>
<evidence type="ECO:0000256" key="7">
    <source>
        <dbReference type="ARBA" id="ARBA00023014"/>
    </source>
</evidence>
<accession>A0A9D1JVK8</accession>
<dbReference type="InterPro" id="IPR007197">
    <property type="entry name" value="rSAM"/>
</dbReference>
<dbReference type="InterPro" id="IPR006638">
    <property type="entry name" value="Elp3/MiaA/NifB-like_rSAM"/>
</dbReference>
<feature type="domain" description="Radical SAM core" evidence="9">
    <location>
        <begin position="136"/>
        <end position="366"/>
    </location>
</feature>
<dbReference type="NCBIfam" id="TIGR00089">
    <property type="entry name" value="MiaB/RimO family radical SAM methylthiotransferase"/>
    <property type="match status" value="1"/>
</dbReference>
<keyword evidence="4" id="KW-0949">S-adenosyl-L-methionine</keyword>
<dbReference type="EMBL" id="DVJK01000143">
    <property type="protein sequence ID" value="HIS66938.1"/>
    <property type="molecule type" value="Genomic_DNA"/>
</dbReference>
<dbReference type="Pfam" id="PF00919">
    <property type="entry name" value="UPF0004"/>
    <property type="match status" value="1"/>
</dbReference>
<sequence>MKYIIYTLGCKVNQYETQAMETLFAERGLSPAAPGERADAVIVNSCAVTAESGRKSRQALRRLSEENPGALRCVCGCWSQTDAEAAQGLAEVVWGSADRRGFVDAVADALESRRPVLGVDEPFRRRVIEDLPAGAYEGHARAWLKIEDGCANFCSYCIIPYSRGRVRSLEAERAASLAAGLAAEGYKELVLTGIEIASWGFDLPGRPGLADCVCAVAGAVPGVRIRLGSIEPTAVTEDFCARLAELPGLCPHFHLSMQSGSDGVLKRMNRKYDTAEFCAVCERLRRYFPGCALTTDLITGFPGESEAEFDETLAFIRKCAFAQMHVFPYSRRPGTKADALPGQLTHAVKNERARAAHEAALEMQREYLENCVGSVQSVLFESEKAPRCFGHAPNYMPVSVEGEGLRGLVKNVKITAVEGQMLVGAVI</sequence>
<dbReference type="PANTHER" id="PTHR11918">
    <property type="entry name" value="RADICAL SAM PROTEINS"/>
    <property type="match status" value="1"/>
</dbReference>
<evidence type="ECO:0000313" key="11">
    <source>
        <dbReference type="Proteomes" id="UP000824001"/>
    </source>
</evidence>
<evidence type="ECO:0000256" key="2">
    <source>
        <dbReference type="ARBA" id="ARBA00022485"/>
    </source>
</evidence>
<organism evidence="10 11">
    <name type="scientific">Candidatus Scatomorpha merdipullorum</name>
    <dbReference type="NCBI Taxonomy" id="2840927"/>
    <lineage>
        <taxon>Bacteria</taxon>
        <taxon>Bacillati</taxon>
        <taxon>Bacillota</taxon>
        <taxon>Clostridia</taxon>
        <taxon>Eubacteriales</taxon>
        <taxon>Candidatus Scatomorpha</taxon>
    </lineage>
</organism>
<dbReference type="InterPro" id="IPR006467">
    <property type="entry name" value="MiaB-like_bact"/>
</dbReference>
<dbReference type="SMART" id="SM00729">
    <property type="entry name" value="Elp3"/>
    <property type="match status" value="1"/>
</dbReference>
<keyword evidence="2" id="KW-0004">4Fe-4S</keyword>
<evidence type="ECO:0000259" key="9">
    <source>
        <dbReference type="PROSITE" id="PS51918"/>
    </source>
</evidence>
<comment type="cofactor">
    <cofactor evidence="1">
        <name>[4Fe-4S] cluster</name>
        <dbReference type="ChEBI" id="CHEBI:49883"/>
    </cofactor>
</comment>